<feature type="region of interest" description="Disordered" evidence="1">
    <location>
        <begin position="81"/>
        <end position="125"/>
    </location>
</feature>
<comment type="caution">
    <text evidence="3">The sequence shown here is derived from an EMBL/GenBank/DDBJ whole genome shotgun (WGS) entry which is preliminary data.</text>
</comment>
<gene>
    <name evidence="3" type="ORF">BJY01DRAFT_216276</name>
</gene>
<protein>
    <submittedName>
        <fullName evidence="3">Uncharacterized protein</fullName>
    </submittedName>
</protein>
<keyword evidence="4" id="KW-1185">Reference proteome</keyword>
<accession>A0ABR4JRT6</accession>
<sequence length="148" mass="17541">MRGSLLNMAEKWLYNAVLWLGLISTVSHLVDEAINARNNPWVQFRVIAYIPFMFFLYASAMTDESYRRWCELSWVWLPFDVEEDEDEEDETEGEEEERENEEEDEDETDDDDDGESDDSEEEDDRYAFLAHPCIPRLPLVDVHLTECF</sequence>
<evidence type="ECO:0000313" key="3">
    <source>
        <dbReference type="EMBL" id="KAL2842740.1"/>
    </source>
</evidence>
<evidence type="ECO:0000256" key="2">
    <source>
        <dbReference type="SAM" id="Phobius"/>
    </source>
</evidence>
<keyword evidence="2" id="KW-0472">Membrane</keyword>
<feature type="transmembrane region" description="Helical" evidence="2">
    <location>
        <begin position="12"/>
        <end position="30"/>
    </location>
</feature>
<keyword evidence="2" id="KW-1133">Transmembrane helix</keyword>
<feature type="compositionally biased region" description="Acidic residues" evidence="1">
    <location>
        <begin position="81"/>
        <end position="124"/>
    </location>
</feature>
<keyword evidence="2" id="KW-0812">Transmembrane</keyword>
<feature type="transmembrane region" description="Helical" evidence="2">
    <location>
        <begin position="42"/>
        <end position="60"/>
    </location>
</feature>
<dbReference type="Proteomes" id="UP001610446">
    <property type="component" value="Unassembled WGS sequence"/>
</dbReference>
<organism evidence="3 4">
    <name type="scientific">Aspergillus pseudoustus</name>
    <dbReference type="NCBI Taxonomy" id="1810923"/>
    <lineage>
        <taxon>Eukaryota</taxon>
        <taxon>Fungi</taxon>
        <taxon>Dikarya</taxon>
        <taxon>Ascomycota</taxon>
        <taxon>Pezizomycotina</taxon>
        <taxon>Eurotiomycetes</taxon>
        <taxon>Eurotiomycetidae</taxon>
        <taxon>Eurotiales</taxon>
        <taxon>Aspergillaceae</taxon>
        <taxon>Aspergillus</taxon>
        <taxon>Aspergillus subgen. Nidulantes</taxon>
    </lineage>
</organism>
<dbReference type="EMBL" id="JBFXLU010000096">
    <property type="protein sequence ID" value="KAL2842740.1"/>
    <property type="molecule type" value="Genomic_DNA"/>
</dbReference>
<reference evidence="3 4" key="1">
    <citation type="submission" date="2024-07" db="EMBL/GenBank/DDBJ databases">
        <title>Section-level genome sequencing and comparative genomics of Aspergillus sections Usti and Cavernicolus.</title>
        <authorList>
            <consortium name="Lawrence Berkeley National Laboratory"/>
            <person name="Nybo J.L."/>
            <person name="Vesth T.C."/>
            <person name="Theobald S."/>
            <person name="Frisvad J.C."/>
            <person name="Larsen T.O."/>
            <person name="Kjaerboelling I."/>
            <person name="Rothschild-Mancinelli K."/>
            <person name="Lyhne E.K."/>
            <person name="Kogle M.E."/>
            <person name="Barry K."/>
            <person name="Clum A."/>
            <person name="Na H."/>
            <person name="Ledsgaard L."/>
            <person name="Lin J."/>
            <person name="Lipzen A."/>
            <person name="Kuo A."/>
            <person name="Riley R."/>
            <person name="Mondo S."/>
            <person name="Labutti K."/>
            <person name="Haridas S."/>
            <person name="Pangalinan J."/>
            <person name="Salamov A.A."/>
            <person name="Simmons B.A."/>
            <person name="Magnuson J.K."/>
            <person name="Chen J."/>
            <person name="Drula E."/>
            <person name="Henrissat B."/>
            <person name="Wiebenga A."/>
            <person name="Lubbers R.J."/>
            <person name="Gomes A.C."/>
            <person name="Makela M.R."/>
            <person name="Stajich J."/>
            <person name="Grigoriev I.V."/>
            <person name="Mortensen U.H."/>
            <person name="De Vries R.P."/>
            <person name="Baker S.E."/>
            <person name="Andersen M.R."/>
        </authorList>
    </citation>
    <scope>NUCLEOTIDE SEQUENCE [LARGE SCALE GENOMIC DNA]</scope>
    <source>
        <strain evidence="3 4">CBS 123904</strain>
    </source>
</reference>
<evidence type="ECO:0000256" key="1">
    <source>
        <dbReference type="SAM" id="MobiDB-lite"/>
    </source>
</evidence>
<proteinExistence type="predicted"/>
<evidence type="ECO:0000313" key="4">
    <source>
        <dbReference type="Proteomes" id="UP001610446"/>
    </source>
</evidence>
<name>A0ABR4JRT6_9EURO</name>